<evidence type="ECO:0000259" key="2">
    <source>
        <dbReference type="Pfam" id="PF20253"/>
    </source>
</evidence>
<dbReference type="EMBL" id="ML739066">
    <property type="protein sequence ID" value="KAE8354727.1"/>
    <property type="molecule type" value="Genomic_DNA"/>
</dbReference>
<proteinExistence type="predicted"/>
<organism evidence="3 4">
    <name type="scientific">Aspergillus coremiiformis</name>
    <dbReference type="NCBI Taxonomy" id="138285"/>
    <lineage>
        <taxon>Eukaryota</taxon>
        <taxon>Fungi</taxon>
        <taxon>Dikarya</taxon>
        <taxon>Ascomycota</taxon>
        <taxon>Pezizomycotina</taxon>
        <taxon>Eurotiomycetes</taxon>
        <taxon>Eurotiomycetidae</taxon>
        <taxon>Eurotiales</taxon>
        <taxon>Aspergillaceae</taxon>
        <taxon>Aspergillus</taxon>
        <taxon>Aspergillus subgen. Circumdati</taxon>
    </lineage>
</organism>
<feature type="domain" description="DUF6604" evidence="2">
    <location>
        <begin position="12"/>
        <end position="264"/>
    </location>
</feature>
<dbReference type="Pfam" id="PF20253">
    <property type="entry name" value="DUF6604"/>
    <property type="match status" value="1"/>
</dbReference>
<gene>
    <name evidence="3" type="ORF">BDV28DRAFT_130402</name>
</gene>
<protein>
    <recommendedName>
        <fullName evidence="2">DUF6604 domain-containing protein</fullName>
    </recommendedName>
</protein>
<dbReference type="PANTHER" id="PTHR38795:SF1">
    <property type="entry name" value="DUF6604 DOMAIN-CONTAINING PROTEIN"/>
    <property type="match status" value="1"/>
</dbReference>
<reference evidence="4" key="1">
    <citation type="submission" date="2019-04" db="EMBL/GenBank/DDBJ databases">
        <title>Friends and foes A comparative genomics studyof 23 Aspergillus species from section Flavi.</title>
        <authorList>
            <consortium name="DOE Joint Genome Institute"/>
            <person name="Kjaerbolling I."/>
            <person name="Vesth T."/>
            <person name="Frisvad J.C."/>
            <person name="Nybo J.L."/>
            <person name="Theobald S."/>
            <person name="Kildgaard S."/>
            <person name="Isbrandt T."/>
            <person name="Kuo A."/>
            <person name="Sato A."/>
            <person name="Lyhne E.K."/>
            <person name="Kogle M.E."/>
            <person name="Wiebenga A."/>
            <person name="Kun R.S."/>
            <person name="Lubbers R.J."/>
            <person name="Makela M.R."/>
            <person name="Barry K."/>
            <person name="Chovatia M."/>
            <person name="Clum A."/>
            <person name="Daum C."/>
            <person name="Haridas S."/>
            <person name="He G."/>
            <person name="LaButti K."/>
            <person name="Lipzen A."/>
            <person name="Mondo S."/>
            <person name="Riley R."/>
            <person name="Salamov A."/>
            <person name="Simmons B.A."/>
            <person name="Magnuson J.K."/>
            <person name="Henrissat B."/>
            <person name="Mortensen U.H."/>
            <person name="Larsen T.O."/>
            <person name="Devries R.P."/>
            <person name="Grigoriev I.V."/>
            <person name="Machida M."/>
            <person name="Baker S.E."/>
            <person name="Andersen M.R."/>
        </authorList>
    </citation>
    <scope>NUCLEOTIDE SEQUENCE [LARGE SCALE GENOMIC DNA]</scope>
    <source>
        <strain evidence="4">CBS 553.77</strain>
    </source>
</reference>
<dbReference type="Proteomes" id="UP000327118">
    <property type="component" value="Unassembled WGS sequence"/>
</dbReference>
<keyword evidence="4" id="KW-1185">Reference proteome</keyword>
<sequence length="820" mass="93410">MLSEFLTSSYLQYKEDTNSVASWLATTAKKCGYPVNSSSAAGTPTGRLKGKARKAAKAQKASTTPSSRQPTYTIAIKDFVNLAELIASYNNPPIRVPSSFVTILERAISTRRRHGDFLPTKDHIAAQGHNYFIGILEHVRDTLRFRFPVEMAATEDNPRQKDDVNKFVGLEVQEPSKEFLQAPDVPATASLPPVDSEAKYEAERMQNLEEAWFALKLLVEDYNTFRTVIRETWSGYRQGVFDLVAVSLMTNTALDLARRLENDAEIFFAQVGGPEEMLKMMYLALCMEKGEDHTFQERLGDDMNFRMWEASSAIFLPAYLLLEAFVRIIDSRHIPVYKPGFYGQYDPASDRTKKNAREKFQEDKIILTEDLGEFALLCMTLPHFAAEDELTRGLRTAFRTHKIPLALVFATQVYLDIHHVLREDISRGYADLQTTAEMIDNSINLNFEHHASLRVETWPRSNDLVFKQLQQDIDNWVKHDPLTMARKRLKRPPGDPFKLMRSHPLFCGLIAYHFKVIFQEVSVVFVNAWGAVMYIYHLYNAARQEKLLTSRWHDMEIIMGLQGDVFVGDAPRTPDDYLKRFALSMGYSATAFARDRRQVRESARGPRGLQELAPVTRMFKARFCEDSGQTDWTREDIEYVLSKSEWHVDELPESLGELSLTRNARKQHAPSSSGQGSTRRPLNTIELLQRLRNAVQGEALELAFPYLSLHRMCWLLLRRINEECHQNLRDLFGFRYLEKENQLPFVVGYIFMAASGTKKLGNLLSPQNSDQVTSKLLLQAASVLESYIANCGRVACGLLGEQNIMVVEETDDEDGDAESG</sequence>
<evidence type="ECO:0000313" key="3">
    <source>
        <dbReference type="EMBL" id="KAE8354727.1"/>
    </source>
</evidence>
<dbReference type="AlphaFoldDB" id="A0A5N6ZAQ3"/>
<accession>A0A5N6ZAQ3</accession>
<dbReference type="OrthoDB" id="5238236at2759"/>
<dbReference type="InterPro" id="IPR046539">
    <property type="entry name" value="DUF6604"/>
</dbReference>
<name>A0A5N6ZAQ3_9EURO</name>
<evidence type="ECO:0000313" key="4">
    <source>
        <dbReference type="Proteomes" id="UP000327118"/>
    </source>
</evidence>
<feature type="compositionally biased region" description="Basic residues" evidence="1">
    <location>
        <begin position="48"/>
        <end position="57"/>
    </location>
</feature>
<evidence type="ECO:0000256" key="1">
    <source>
        <dbReference type="SAM" id="MobiDB-lite"/>
    </source>
</evidence>
<dbReference type="PANTHER" id="PTHR38795">
    <property type="entry name" value="DUF6604 DOMAIN-CONTAINING PROTEIN"/>
    <property type="match status" value="1"/>
</dbReference>
<feature type="region of interest" description="Disordered" evidence="1">
    <location>
        <begin position="39"/>
        <end position="68"/>
    </location>
</feature>